<evidence type="ECO:0000313" key="3">
    <source>
        <dbReference type="Proteomes" id="UP000324222"/>
    </source>
</evidence>
<evidence type="ECO:0000313" key="2">
    <source>
        <dbReference type="EMBL" id="MPC59398.1"/>
    </source>
</evidence>
<reference evidence="2 3" key="1">
    <citation type="submission" date="2019-05" db="EMBL/GenBank/DDBJ databases">
        <title>Another draft genome of Portunus trituberculatus and its Hox gene families provides insights of decapod evolution.</title>
        <authorList>
            <person name="Jeong J.-H."/>
            <person name="Song I."/>
            <person name="Kim S."/>
            <person name="Choi T."/>
            <person name="Kim D."/>
            <person name="Ryu S."/>
            <person name="Kim W."/>
        </authorList>
    </citation>
    <scope>NUCLEOTIDE SEQUENCE [LARGE SCALE GENOMIC DNA]</scope>
    <source>
        <tissue evidence="2">Muscle</tissue>
    </source>
</reference>
<organism evidence="2 3">
    <name type="scientific">Portunus trituberculatus</name>
    <name type="common">Swimming crab</name>
    <name type="synonym">Neptunus trituberculatus</name>
    <dbReference type="NCBI Taxonomy" id="210409"/>
    <lineage>
        <taxon>Eukaryota</taxon>
        <taxon>Metazoa</taxon>
        <taxon>Ecdysozoa</taxon>
        <taxon>Arthropoda</taxon>
        <taxon>Crustacea</taxon>
        <taxon>Multicrustacea</taxon>
        <taxon>Malacostraca</taxon>
        <taxon>Eumalacostraca</taxon>
        <taxon>Eucarida</taxon>
        <taxon>Decapoda</taxon>
        <taxon>Pleocyemata</taxon>
        <taxon>Brachyura</taxon>
        <taxon>Eubrachyura</taxon>
        <taxon>Portunoidea</taxon>
        <taxon>Portunidae</taxon>
        <taxon>Portuninae</taxon>
        <taxon>Portunus</taxon>
    </lineage>
</organism>
<dbReference type="Proteomes" id="UP000324222">
    <property type="component" value="Unassembled WGS sequence"/>
</dbReference>
<dbReference type="EMBL" id="VSRR010016531">
    <property type="protein sequence ID" value="MPC59398.1"/>
    <property type="molecule type" value="Genomic_DNA"/>
</dbReference>
<name>A0A5B7GQQ9_PORTR</name>
<sequence length="79" mass="9444">MRTLTRSPRRARSRSQSQKALYRSKQRPKPLLTRNRRRKLLEERQEDLQVRAGTRSPRKCKSYPTPCLDTPEHAYTDFS</sequence>
<proteinExistence type="predicted"/>
<evidence type="ECO:0000256" key="1">
    <source>
        <dbReference type="SAM" id="MobiDB-lite"/>
    </source>
</evidence>
<protein>
    <submittedName>
        <fullName evidence="2">Uncharacterized protein</fullName>
    </submittedName>
</protein>
<feature type="compositionally biased region" description="Basic residues" evidence="1">
    <location>
        <begin position="22"/>
        <end position="39"/>
    </location>
</feature>
<accession>A0A5B7GQQ9</accession>
<feature type="compositionally biased region" description="Basic and acidic residues" evidence="1">
    <location>
        <begin position="40"/>
        <end position="49"/>
    </location>
</feature>
<dbReference type="AlphaFoldDB" id="A0A5B7GQQ9"/>
<feature type="compositionally biased region" description="Basic and acidic residues" evidence="1">
    <location>
        <begin position="70"/>
        <end position="79"/>
    </location>
</feature>
<feature type="region of interest" description="Disordered" evidence="1">
    <location>
        <begin position="1"/>
        <end position="79"/>
    </location>
</feature>
<gene>
    <name evidence="2" type="ORF">E2C01_053417</name>
</gene>
<comment type="caution">
    <text evidence="2">The sequence shown here is derived from an EMBL/GenBank/DDBJ whole genome shotgun (WGS) entry which is preliminary data.</text>
</comment>
<keyword evidence="3" id="KW-1185">Reference proteome</keyword>